<dbReference type="EMBL" id="JAKLTY010000027">
    <property type="protein sequence ID" value="MCG2631301.1"/>
    <property type="molecule type" value="Genomic_DNA"/>
</dbReference>
<gene>
    <name evidence="2" type="ORF">L6637_23240</name>
    <name evidence="1" type="ORF">L6654_32195</name>
</gene>
<dbReference type="Proteomes" id="UP001139012">
    <property type="component" value="Unassembled WGS sequence"/>
</dbReference>
<sequence>MSRLALASAYLRTRLLRRWLTSRNRIERWQQPRLARLMHDATRQVAFYRGFRDKDLSALPLVDKREVMARFQDFNRLGLMAAQIWSMIDRGEAPKGYDVGCSTGTSGNQGLYLVSDQERFVWLGTLVAKAIPLSLLRQHRVAVVLPRSSRLYDAANESKLLKLRFVDLRLGLQSAAETLAAFKPDVVVAPPKALRWFAENDVAIAPRTMFSSAEVLDPPDREVIERRFGLNLRQIYMATEGLFGVSCERGTLHLAEDVVHFEFEPVAGSPDLVVPVVTDFTRRTQIMARYRMNDILRLDSRRCPCGSALQAVAEVIGRRDDVFVLPNRDAARPDVMVTPDVLRNAVLAADRSIDDFRIRQTGENRIDIVLPLHVGVSATEGVRTAVLVACTQLEARPVVEMQHEALQPRNDAKLRRVENCWKPSAA</sequence>
<evidence type="ECO:0000313" key="3">
    <source>
        <dbReference type="Proteomes" id="UP001139012"/>
    </source>
</evidence>
<dbReference type="SUPFAM" id="SSF56801">
    <property type="entry name" value="Acetyl-CoA synthetase-like"/>
    <property type="match status" value="1"/>
</dbReference>
<dbReference type="Gene3D" id="3.40.50.12780">
    <property type="entry name" value="N-terminal domain of ligase-like"/>
    <property type="match status" value="1"/>
</dbReference>
<dbReference type="InterPro" id="IPR012685">
    <property type="entry name" value="CHP02304_F390_synth-rel"/>
</dbReference>
<dbReference type="InterPro" id="IPR053158">
    <property type="entry name" value="CapK_Type1_Caps_Biosynth"/>
</dbReference>
<dbReference type="PANTHER" id="PTHR36932">
    <property type="entry name" value="CAPSULAR POLYSACCHARIDE BIOSYNTHESIS PROTEIN"/>
    <property type="match status" value="1"/>
</dbReference>
<protein>
    <submittedName>
        <fullName evidence="1">CoF synthetase</fullName>
    </submittedName>
</protein>
<reference evidence="1" key="1">
    <citation type="submission" date="2022-01" db="EMBL/GenBank/DDBJ databases">
        <title>Genome sequnece data of strain Bradyrhizobium sp. nov.</title>
        <authorList>
            <person name="Zhang J."/>
        </authorList>
    </citation>
    <scope>NUCLEOTIDE SEQUENCE</scope>
    <source>
        <strain evidence="2">WYCCWR 12774</strain>
        <strain evidence="1">WYCCWR 13023</strain>
    </source>
</reference>
<dbReference type="EMBL" id="JAKLUA010000007">
    <property type="protein sequence ID" value="MCG2669884.1"/>
    <property type="molecule type" value="Genomic_DNA"/>
</dbReference>
<dbReference type="NCBIfam" id="TIGR02304">
    <property type="entry name" value="aden_form_hyp"/>
    <property type="match status" value="1"/>
</dbReference>
<evidence type="ECO:0000313" key="4">
    <source>
        <dbReference type="Proteomes" id="UP001139054"/>
    </source>
</evidence>
<name>A0A9X1RG29_9BRAD</name>
<keyword evidence="3" id="KW-1185">Reference proteome</keyword>
<dbReference type="InterPro" id="IPR042099">
    <property type="entry name" value="ANL_N_sf"/>
</dbReference>
<evidence type="ECO:0000313" key="1">
    <source>
        <dbReference type="EMBL" id="MCG2631301.1"/>
    </source>
</evidence>
<proteinExistence type="predicted"/>
<dbReference type="Proteomes" id="UP001139054">
    <property type="component" value="Unassembled WGS sequence"/>
</dbReference>
<comment type="caution">
    <text evidence="1">The sequence shown here is derived from an EMBL/GenBank/DDBJ whole genome shotgun (WGS) entry which is preliminary data.</text>
</comment>
<organism evidence="1 4">
    <name type="scientific">Bradyrhizobium zhengyangense</name>
    <dbReference type="NCBI Taxonomy" id="2911009"/>
    <lineage>
        <taxon>Bacteria</taxon>
        <taxon>Pseudomonadati</taxon>
        <taxon>Pseudomonadota</taxon>
        <taxon>Alphaproteobacteria</taxon>
        <taxon>Hyphomicrobiales</taxon>
        <taxon>Nitrobacteraceae</taxon>
        <taxon>Bradyrhizobium</taxon>
    </lineage>
</organism>
<dbReference type="AlphaFoldDB" id="A0A9X1RG29"/>
<accession>A0A9X1RG29</accession>
<dbReference type="RefSeq" id="WP_237865963.1">
    <property type="nucleotide sequence ID" value="NZ_JAKLTY010000027.1"/>
</dbReference>
<dbReference type="PANTHER" id="PTHR36932:SF1">
    <property type="entry name" value="CAPSULAR POLYSACCHARIDE BIOSYNTHESIS PROTEIN"/>
    <property type="match status" value="1"/>
</dbReference>
<evidence type="ECO:0000313" key="2">
    <source>
        <dbReference type="EMBL" id="MCG2669884.1"/>
    </source>
</evidence>